<evidence type="ECO:0000313" key="4">
    <source>
        <dbReference type="Proteomes" id="UP000034774"/>
    </source>
</evidence>
<dbReference type="Gene3D" id="3.90.79.10">
    <property type="entry name" value="Nucleoside Triphosphate Pyrophosphohydrolase"/>
    <property type="match status" value="1"/>
</dbReference>
<dbReference type="AlphaFoldDB" id="A0A0G0LV85"/>
<accession>A0A0G0LV85</accession>
<dbReference type="InterPro" id="IPR000086">
    <property type="entry name" value="NUDIX_hydrolase_dom"/>
</dbReference>
<dbReference type="Proteomes" id="UP000034774">
    <property type="component" value="Unassembled WGS sequence"/>
</dbReference>
<dbReference type="InterPro" id="IPR036390">
    <property type="entry name" value="WH_DNA-bd_sf"/>
</dbReference>
<dbReference type="GO" id="GO:0016787">
    <property type="term" value="F:hydrolase activity"/>
    <property type="evidence" value="ECO:0007669"/>
    <property type="project" value="UniProtKB-KW"/>
</dbReference>
<dbReference type="PANTHER" id="PTHR43736">
    <property type="entry name" value="ADP-RIBOSE PYROPHOSPHATASE"/>
    <property type="match status" value="1"/>
</dbReference>
<name>A0A0G0LV85_9BACT</name>
<feature type="domain" description="NrtR DNA-binding winged helix" evidence="2">
    <location>
        <begin position="148"/>
        <end position="207"/>
    </location>
</feature>
<dbReference type="STRING" id="1618572.UT17_C0004G0263"/>
<comment type="caution">
    <text evidence="3">The sequence shown here is derived from an EMBL/GenBank/DDBJ whole genome shotgun (WGS) entry which is preliminary data.</text>
</comment>
<proteinExistence type="predicted"/>
<dbReference type="InterPro" id="IPR015797">
    <property type="entry name" value="NUDIX_hydrolase-like_dom_sf"/>
</dbReference>
<dbReference type="PANTHER" id="PTHR43736:SF4">
    <property type="entry name" value="SLR1690 PROTEIN"/>
    <property type="match status" value="1"/>
</dbReference>
<dbReference type="SUPFAM" id="SSF55811">
    <property type="entry name" value="Nudix"/>
    <property type="match status" value="1"/>
</dbReference>
<feature type="domain" description="Nudix hydrolase" evidence="1">
    <location>
        <begin position="13"/>
        <end position="119"/>
    </location>
</feature>
<dbReference type="SUPFAM" id="SSF46785">
    <property type="entry name" value="Winged helix' DNA-binding domain"/>
    <property type="match status" value="1"/>
</dbReference>
<dbReference type="CDD" id="cd18873">
    <property type="entry name" value="NUDIX_NadM_like"/>
    <property type="match status" value="1"/>
</dbReference>
<evidence type="ECO:0000259" key="2">
    <source>
        <dbReference type="Pfam" id="PF21906"/>
    </source>
</evidence>
<keyword evidence="3" id="KW-0378">Hydrolase</keyword>
<evidence type="ECO:0000259" key="1">
    <source>
        <dbReference type="Pfam" id="PF00293"/>
    </source>
</evidence>
<dbReference type="InterPro" id="IPR036388">
    <property type="entry name" value="WH-like_DNA-bd_sf"/>
</dbReference>
<protein>
    <submittedName>
        <fullName evidence="3">NUDIX hydrolase</fullName>
    </submittedName>
</protein>
<evidence type="ECO:0000313" key="3">
    <source>
        <dbReference type="EMBL" id="KKQ91915.1"/>
    </source>
</evidence>
<reference evidence="3 4" key="1">
    <citation type="journal article" date="2015" name="Nature">
        <title>rRNA introns, odd ribosomes, and small enigmatic genomes across a large radiation of phyla.</title>
        <authorList>
            <person name="Brown C.T."/>
            <person name="Hug L.A."/>
            <person name="Thomas B.C."/>
            <person name="Sharon I."/>
            <person name="Castelle C.J."/>
            <person name="Singh A."/>
            <person name="Wilkins M.J."/>
            <person name="Williams K.H."/>
            <person name="Banfield J.F."/>
        </authorList>
    </citation>
    <scope>NUCLEOTIDE SEQUENCE [LARGE SCALE GENOMIC DNA]</scope>
</reference>
<dbReference type="Gene3D" id="1.10.10.10">
    <property type="entry name" value="Winged helix-like DNA-binding domain superfamily/Winged helix DNA-binding domain"/>
    <property type="match status" value="1"/>
</dbReference>
<dbReference type="Pfam" id="PF00293">
    <property type="entry name" value="NUDIX"/>
    <property type="match status" value="1"/>
</dbReference>
<gene>
    <name evidence="3" type="ORF">UT17_C0004G0263</name>
</gene>
<sequence length="218" mass="24763">MKDSKTFAVLATDVAVLTIDGGVLKVLLTEARSKNFTGMLTLPGGLVGHKERTQEAAIRILKETMTKTDYYNEQLYTFDDPGRDPEGRVVTVAYMMLVPGDEAKRIIRKDASWQAVKTLPKLAYDHNEVVNVAMKRLMGKLTYTNIVYALMPLEFTLSDLQKTYETALELTLDKRNFIKKIKSLNLVHKTTHKVEGSAHRPATLYKFGERKYTRVDLF</sequence>
<dbReference type="InterPro" id="IPR054105">
    <property type="entry name" value="WHD_NrtR"/>
</dbReference>
<dbReference type="Pfam" id="PF21906">
    <property type="entry name" value="WHD_NrtR"/>
    <property type="match status" value="1"/>
</dbReference>
<dbReference type="EMBL" id="LBVU01000004">
    <property type="protein sequence ID" value="KKQ91915.1"/>
    <property type="molecule type" value="Genomic_DNA"/>
</dbReference>
<organism evidence="3 4">
    <name type="scientific">Candidatus Woesebacteria bacterium GW2011_GWB1_39_10</name>
    <dbReference type="NCBI Taxonomy" id="1618572"/>
    <lineage>
        <taxon>Bacteria</taxon>
        <taxon>Candidatus Woeseibacteriota</taxon>
    </lineage>
</organism>